<dbReference type="EMBL" id="JAKWFO010000005">
    <property type="protein sequence ID" value="KAI9635676.1"/>
    <property type="molecule type" value="Genomic_DNA"/>
</dbReference>
<dbReference type="AlphaFoldDB" id="A0AA38H954"/>
<dbReference type="Proteomes" id="UP001164286">
    <property type="component" value="Unassembled WGS sequence"/>
</dbReference>
<evidence type="ECO:0000313" key="1">
    <source>
        <dbReference type="EMBL" id="KAI9635676.1"/>
    </source>
</evidence>
<protein>
    <submittedName>
        <fullName evidence="1">Uncharacterized protein</fullName>
    </submittedName>
</protein>
<accession>A0AA38H954</accession>
<reference evidence="1" key="1">
    <citation type="journal article" date="2022" name="G3 (Bethesda)">
        <title>High quality genome of the basidiomycete yeast Dioszegia hungarica PDD-24b-2 isolated from cloud water.</title>
        <authorList>
            <person name="Jarrige D."/>
            <person name="Haridas S."/>
            <person name="Bleykasten-Grosshans C."/>
            <person name="Joly M."/>
            <person name="Nadalig T."/>
            <person name="Sancelme M."/>
            <person name="Vuilleumier S."/>
            <person name="Grigoriev I.V."/>
            <person name="Amato P."/>
            <person name="Bringel F."/>
        </authorList>
    </citation>
    <scope>NUCLEOTIDE SEQUENCE</scope>
    <source>
        <strain evidence="1">PDD-24b-2</strain>
    </source>
</reference>
<organism evidence="1 2">
    <name type="scientific">Dioszegia hungarica</name>
    <dbReference type="NCBI Taxonomy" id="4972"/>
    <lineage>
        <taxon>Eukaryota</taxon>
        <taxon>Fungi</taxon>
        <taxon>Dikarya</taxon>
        <taxon>Basidiomycota</taxon>
        <taxon>Agaricomycotina</taxon>
        <taxon>Tremellomycetes</taxon>
        <taxon>Tremellales</taxon>
        <taxon>Bulleribasidiaceae</taxon>
        <taxon>Dioszegia</taxon>
    </lineage>
</organism>
<evidence type="ECO:0000313" key="2">
    <source>
        <dbReference type="Proteomes" id="UP001164286"/>
    </source>
</evidence>
<gene>
    <name evidence="1" type="ORF">MKK02DRAFT_44374</name>
</gene>
<comment type="caution">
    <text evidence="1">The sequence shown here is derived from an EMBL/GenBank/DDBJ whole genome shotgun (WGS) entry which is preliminary data.</text>
</comment>
<name>A0AA38H954_9TREE</name>
<dbReference type="GeneID" id="77732106"/>
<sequence length="330" mass="36392">MPALDSQLYTYSDIRRAVDGEKRPDWMLKADDATAAVYSDPDKEDLSWIAISRGKDGLYVGEGDLNHFTWKPLPRDLHRPHALLSTDHTGSFWKRMGLALTKAECLEVTLKMMEELYRREKGTTVMNDPLFDEEDGALLVRRTNSAHQVCSDVLKAYTALGMSETLSGEAWAELVSYLHPLGEESAADADQQAYTATWSPIERPDLVLLTKYLSASAEESDSVLLPTHALVLNLTNAVIAALTVTDGQDYKSGSSTRVPANLTLDCTPLVETTKGSGAFSWLTDEIAAGHTVESTAAHVNRLYDNEIASHAHLDEMTAPETVTILHKVWE</sequence>
<proteinExistence type="predicted"/>
<keyword evidence="2" id="KW-1185">Reference proteome</keyword>
<dbReference type="RefSeq" id="XP_052945453.1">
    <property type="nucleotide sequence ID" value="XM_053092901.1"/>
</dbReference>